<comment type="caution">
    <text evidence="1">The sequence shown here is derived from an EMBL/GenBank/DDBJ whole genome shotgun (WGS) entry which is preliminary data.</text>
</comment>
<reference evidence="1 2" key="1">
    <citation type="submission" date="2015-03" db="EMBL/GenBank/DDBJ databases">
        <title>Genome sequence of Kiloniella sp. P1-1, isolated from the gut microflora of Pacific white shrimp, Penaeus vannamei.</title>
        <authorList>
            <person name="Shao Z."/>
            <person name="Wang L."/>
            <person name="Li X."/>
        </authorList>
    </citation>
    <scope>NUCLEOTIDE SEQUENCE [LARGE SCALE GENOMIC DNA]</scope>
    <source>
        <strain evidence="1 2">P1-1</strain>
    </source>
</reference>
<evidence type="ECO:0000313" key="2">
    <source>
        <dbReference type="Proteomes" id="UP000034491"/>
    </source>
</evidence>
<evidence type="ECO:0000313" key="1">
    <source>
        <dbReference type="EMBL" id="KKJ78626.1"/>
    </source>
</evidence>
<keyword evidence="2" id="KW-1185">Reference proteome</keyword>
<proteinExistence type="predicted"/>
<organism evidence="1 2">
    <name type="scientific">Kiloniella litopenaei</name>
    <dbReference type="NCBI Taxonomy" id="1549748"/>
    <lineage>
        <taxon>Bacteria</taxon>
        <taxon>Pseudomonadati</taxon>
        <taxon>Pseudomonadota</taxon>
        <taxon>Alphaproteobacteria</taxon>
        <taxon>Rhodospirillales</taxon>
        <taxon>Kiloniellaceae</taxon>
        <taxon>Kiloniella</taxon>
    </lineage>
</organism>
<dbReference type="AlphaFoldDB" id="A0A0M2RAD1"/>
<gene>
    <name evidence="1" type="ORF">WH95_00555</name>
</gene>
<dbReference type="STRING" id="1549748.WH95_00555"/>
<name>A0A0M2RAD1_9PROT</name>
<sequence>MLQGREPAEQVMASNLYKGLIKNQSYWHLDTRHPLAKALLSASFGHPLNAPAKVEGIDLYFALSPCS</sequence>
<protein>
    <submittedName>
        <fullName evidence="1">Uncharacterized protein</fullName>
    </submittedName>
</protein>
<dbReference type="EMBL" id="LANI01000001">
    <property type="protein sequence ID" value="KKJ78626.1"/>
    <property type="molecule type" value="Genomic_DNA"/>
</dbReference>
<accession>A0A0M2RAD1</accession>
<dbReference type="Proteomes" id="UP000034491">
    <property type="component" value="Unassembled WGS sequence"/>
</dbReference>